<evidence type="ECO:0000313" key="3">
    <source>
        <dbReference type="Proteomes" id="UP000295438"/>
    </source>
</evidence>
<dbReference type="Proteomes" id="UP000295438">
    <property type="component" value="Unassembled WGS sequence"/>
</dbReference>
<evidence type="ECO:0000259" key="1">
    <source>
        <dbReference type="PROSITE" id="PS51819"/>
    </source>
</evidence>
<proteinExistence type="predicted"/>
<feature type="domain" description="VOC" evidence="1">
    <location>
        <begin position="187"/>
        <end position="304"/>
    </location>
</feature>
<sequence>MRILGEWMHWFSDYFLTRRTEKKKTMINYKFRPLFYFLILGLILFSCQSRSFEKEAGQVESFAEMVAAGVKPIALSPPMNSAEMDLFIPVMERLAEKYQVQYYRESTLIQTDLFPLAASEGKEVLIIYQNPIFLQSYQNLKSDLESNSLEDKEDLSRRFGRLLGYPVWKINELLEANSTFRDLEDFGIQGQELSFYYRDLDRAKSFYQNKLGLNLLAENEDSATFQIAGDSRLVLKSVSGSAYSGQENKSVALALLTDNLEAWYAHVQEEKIPIKYTLKQNPEGAHDGFVAIDPEGYLLEFEMFRQHPENEVLMPELQRLEPKATSLGEELNFYATVTWLYYEDMLPMENFMMENLGLKLSADQGWAKIYRVSENSYLGLVDEKRGMNSFSEEKLVEVKFDLQDPQGWEEYLKNTLADSVRADRTFRDLGSYIFRF</sequence>
<comment type="caution">
    <text evidence="2">The sequence shown here is derived from an EMBL/GenBank/DDBJ whole genome shotgun (WGS) entry which is preliminary data.</text>
</comment>
<dbReference type="InterPro" id="IPR004360">
    <property type="entry name" value="Glyas_Fos-R_dOase_dom"/>
</dbReference>
<accession>A0A4R5V3R4</accession>
<name>A0A4R5V3R4_9BACT</name>
<dbReference type="AlphaFoldDB" id="A0A4R5V3R4"/>
<keyword evidence="3" id="KW-1185">Reference proteome</keyword>
<organism evidence="2 3">
    <name type="scientific">Algoriphagus formosus</name>
    <dbReference type="NCBI Taxonomy" id="2007308"/>
    <lineage>
        <taxon>Bacteria</taxon>
        <taxon>Pseudomonadati</taxon>
        <taxon>Bacteroidota</taxon>
        <taxon>Cytophagia</taxon>
        <taxon>Cytophagales</taxon>
        <taxon>Cyclobacteriaceae</taxon>
        <taxon>Algoriphagus</taxon>
    </lineage>
</organism>
<evidence type="ECO:0000313" key="2">
    <source>
        <dbReference type="EMBL" id="TDK46086.1"/>
    </source>
</evidence>
<dbReference type="SUPFAM" id="SSF54593">
    <property type="entry name" value="Glyoxalase/Bleomycin resistance protein/Dihydroxybiphenyl dioxygenase"/>
    <property type="match status" value="1"/>
</dbReference>
<reference evidence="2 3" key="1">
    <citation type="submission" date="2019-03" db="EMBL/GenBank/DDBJ databases">
        <title>Algoriphagus aquimaris sp. nov., isolated form marine sediment in Pohang, Korea.</title>
        <authorList>
            <person name="Kim J."/>
            <person name="Yoon S.-H."/>
            <person name="Lee S.-S."/>
        </authorList>
    </citation>
    <scope>NUCLEOTIDE SEQUENCE [LARGE SCALE GENOMIC DNA]</scope>
    <source>
        <strain evidence="2 3">F21</strain>
    </source>
</reference>
<dbReference type="InterPro" id="IPR037523">
    <property type="entry name" value="VOC_core"/>
</dbReference>
<gene>
    <name evidence="2" type="ORF">E1898_07145</name>
</gene>
<dbReference type="InterPro" id="IPR029068">
    <property type="entry name" value="Glyas_Bleomycin-R_OHBP_Dase"/>
</dbReference>
<protein>
    <submittedName>
        <fullName evidence="2">Glyoxalase</fullName>
    </submittedName>
</protein>
<dbReference type="EMBL" id="SMUW01000031">
    <property type="protein sequence ID" value="TDK46086.1"/>
    <property type="molecule type" value="Genomic_DNA"/>
</dbReference>
<dbReference type="Gene3D" id="3.10.180.10">
    <property type="entry name" value="2,3-Dihydroxybiphenyl 1,2-Dioxygenase, domain 1"/>
    <property type="match status" value="1"/>
</dbReference>
<dbReference type="Pfam" id="PF00903">
    <property type="entry name" value="Glyoxalase"/>
    <property type="match status" value="1"/>
</dbReference>
<dbReference type="PROSITE" id="PS51819">
    <property type="entry name" value="VOC"/>
    <property type="match status" value="1"/>
</dbReference>